<accession>A0ABZ0Z387</accession>
<sequence>MKIQSVSDIITNSSSEVFMVINDNQVKGLKEVISKMLKAFGNISEPIDEILEIKKIYNYQAEENINTLILHGYISDTVWECWNDGFLNENWQKVEGYPVCSSKSEITDEIFEKAASIYIEKMGSYYEESDCGPIYTDLQIISKKPEYDEIVKNINELLHFINYEVYSC</sequence>
<name>A0ABZ0Z387_9CAUD</name>
<evidence type="ECO:0000313" key="1">
    <source>
        <dbReference type="EMBL" id="WQJ53658.1"/>
    </source>
</evidence>
<proteinExistence type="predicted"/>
<evidence type="ECO:0000313" key="2">
    <source>
        <dbReference type="Proteomes" id="UP001358193"/>
    </source>
</evidence>
<dbReference type="EMBL" id="OR769223">
    <property type="protein sequence ID" value="WQJ53658.1"/>
    <property type="molecule type" value="Genomic_DNA"/>
</dbReference>
<protein>
    <submittedName>
        <fullName evidence="1">Uncharacterized protein</fullName>
    </submittedName>
</protein>
<organism evidence="1 2">
    <name type="scientific">phage Lak_Megaphage_Sonny</name>
    <dbReference type="NCBI Taxonomy" id="3109229"/>
    <lineage>
        <taxon>Viruses</taxon>
        <taxon>Duplodnaviria</taxon>
        <taxon>Heunggongvirae</taxon>
        <taxon>Uroviricota</taxon>
        <taxon>Caudoviricetes</taxon>
        <taxon>Caudoviricetes code 15 clade</taxon>
    </lineage>
</organism>
<reference evidence="1 2" key="1">
    <citation type="submission" date="2023-11" db="EMBL/GenBank/DDBJ databases">
        <authorList>
            <person name="Cook R."/>
            <person name="Crisci M."/>
            <person name="Pye H."/>
            <person name="Adriaenssens E."/>
            <person name="Santini J."/>
        </authorList>
    </citation>
    <scope>NUCLEOTIDE SEQUENCE [LARGE SCALE GENOMIC DNA]</scope>
    <source>
        <strain evidence="1">Lak_Megaphage_Sonny</strain>
    </source>
</reference>
<keyword evidence="2" id="KW-1185">Reference proteome</keyword>
<dbReference type="Proteomes" id="UP001358193">
    <property type="component" value="Segment"/>
</dbReference>